<evidence type="ECO:0000256" key="1">
    <source>
        <dbReference type="ARBA" id="ARBA00022553"/>
    </source>
</evidence>
<keyword evidence="1 5" id="KW-0597">Phosphoprotein</keyword>
<comment type="caution">
    <text evidence="8">The sequence shown here is derived from an EMBL/GenBank/DDBJ whole genome shotgun (WGS) entry which is preliminary data.</text>
</comment>
<evidence type="ECO:0000256" key="2">
    <source>
        <dbReference type="ARBA" id="ARBA00023015"/>
    </source>
</evidence>
<dbReference type="InterPro" id="IPR016032">
    <property type="entry name" value="Sig_transdc_resp-reg_C-effctor"/>
</dbReference>
<dbReference type="Pfam" id="PF00072">
    <property type="entry name" value="Response_reg"/>
    <property type="match status" value="1"/>
</dbReference>
<evidence type="ECO:0000259" key="7">
    <source>
        <dbReference type="PROSITE" id="PS50110"/>
    </source>
</evidence>
<evidence type="ECO:0008006" key="10">
    <source>
        <dbReference type="Google" id="ProtNLM"/>
    </source>
</evidence>
<keyword evidence="9" id="KW-1185">Reference proteome</keyword>
<dbReference type="SMART" id="SM00421">
    <property type="entry name" value="HTH_LUXR"/>
    <property type="match status" value="1"/>
</dbReference>
<evidence type="ECO:0000256" key="4">
    <source>
        <dbReference type="ARBA" id="ARBA00023163"/>
    </source>
</evidence>
<protein>
    <recommendedName>
        <fullName evidence="10">Response regulator</fullName>
    </recommendedName>
</protein>
<dbReference type="CDD" id="cd17535">
    <property type="entry name" value="REC_NarL-like"/>
    <property type="match status" value="1"/>
</dbReference>
<dbReference type="Proteomes" id="UP000294854">
    <property type="component" value="Unassembled WGS sequence"/>
</dbReference>
<dbReference type="Gene3D" id="3.40.50.2300">
    <property type="match status" value="1"/>
</dbReference>
<gene>
    <name evidence="8" type="ORF">C5L31_000971</name>
</gene>
<dbReference type="SUPFAM" id="SSF46894">
    <property type="entry name" value="C-terminal effector domain of the bipartite response regulators"/>
    <property type="match status" value="1"/>
</dbReference>
<dbReference type="InterPro" id="IPR058245">
    <property type="entry name" value="NreC/VraR/RcsB-like_REC"/>
</dbReference>
<dbReference type="GO" id="GO:0000160">
    <property type="term" value="P:phosphorelay signal transduction system"/>
    <property type="evidence" value="ECO:0007669"/>
    <property type="project" value="InterPro"/>
</dbReference>
<dbReference type="InterPro" id="IPR001789">
    <property type="entry name" value="Sig_transdc_resp-reg_receiver"/>
</dbReference>
<dbReference type="PANTHER" id="PTHR43214">
    <property type="entry name" value="TWO-COMPONENT RESPONSE REGULATOR"/>
    <property type="match status" value="1"/>
</dbReference>
<dbReference type="InterPro" id="IPR011006">
    <property type="entry name" value="CheY-like_superfamily"/>
</dbReference>
<accession>A0A4R5NHX9</accession>
<organism evidence="8 9">
    <name type="scientific">Secundilactobacillus malefermentans</name>
    <dbReference type="NCBI Taxonomy" id="176292"/>
    <lineage>
        <taxon>Bacteria</taxon>
        <taxon>Bacillati</taxon>
        <taxon>Bacillota</taxon>
        <taxon>Bacilli</taxon>
        <taxon>Lactobacillales</taxon>
        <taxon>Lactobacillaceae</taxon>
        <taxon>Secundilactobacillus</taxon>
    </lineage>
</organism>
<dbReference type="PRINTS" id="PR00038">
    <property type="entry name" value="HTHLUXR"/>
</dbReference>
<evidence type="ECO:0000256" key="3">
    <source>
        <dbReference type="ARBA" id="ARBA00023125"/>
    </source>
</evidence>
<feature type="domain" description="HTH luxR-type" evidence="6">
    <location>
        <begin position="151"/>
        <end position="216"/>
    </location>
</feature>
<dbReference type="CDD" id="cd06170">
    <property type="entry name" value="LuxR_C_like"/>
    <property type="match status" value="1"/>
</dbReference>
<dbReference type="Pfam" id="PF00196">
    <property type="entry name" value="GerE"/>
    <property type="match status" value="1"/>
</dbReference>
<keyword evidence="2" id="KW-0805">Transcription regulation</keyword>
<dbReference type="GO" id="GO:0003677">
    <property type="term" value="F:DNA binding"/>
    <property type="evidence" value="ECO:0007669"/>
    <property type="project" value="UniProtKB-KW"/>
</dbReference>
<dbReference type="PROSITE" id="PS50110">
    <property type="entry name" value="RESPONSE_REGULATORY"/>
    <property type="match status" value="1"/>
</dbReference>
<reference evidence="8 9" key="1">
    <citation type="journal article" date="2019" name="Appl. Microbiol. Biotechnol.">
        <title>Uncovering carbohydrate metabolism through a genotype-phenotype association study of 56 lactic acid bacteria genomes.</title>
        <authorList>
            <person name="Buron-Moles G."/>
            <person name="Chailyan A."/>
            <person name="Dolejs I."/>
            <person name="Forster J."/>
            <person name="Miks M.H."/>
        </authorList>
    </citation>
    <scope>NUCLEOTIDE SEQUENCE [LARGE SCALE GENOMIC DNA]</scope>
    <source>
        <strain evidence="8 9">ATCC 49373</strain>
    </source>
</reference>
<evidence type="ECO:0000313" key="8">
    <source>
        <dbReference type="EMBL" id="TDG73724.1"/>
    </source>
</evidence>
<dbReference type="PROSITE" id="PS50043">
    <property type="entry name" value="HTH_LUXR_2"/>
    <property type="match status" value="1"/>
</dbReference>
<evidence type="ECO:0000256" key="5">
    <source>
        <dbReference type="PROSITE-ProRule" id="PRU00169"/>
    </source>
</evidence>
<dbReference type="AlphaFoldDB" id="A0A4R5NHX9"/>
<dbReference type="SUPFAM" id="SSF52172">
    <property type="entry name" value="CheY-like"/>
    <property type="match status" value="1"/>
</dbReference>
<feature type="domain" description="Response regulatory" evidence="7">
    <location>
        <begin position="6"/>
        <end position="123"/>
    </location>
</feature>
<feature type="modified residue" description="4-aspartylphosphate" evidence="5">
    <location>
        <position position="57"/>
    </location>
</feature>
<dbReference type="SMART" id="SM00448">
    <property type="entry name" value="REC"/>
    <property type="match status" value="1"/>
</dbReference>
<dbReference type="PANTHER" id="PTHR43214:SF43">
    <property type="entry name" value="TWO-COMPONENT RESPONSE REGULATOR"/>
    <property type="match status" value="1"/>
</dbReference>
<evidence type="ECO:0000259" key="6">
    <source>
        <dbReference type="PROSITE" id="PS50043"/>
    </source>
</evidence>
<dbReference type="STRING" id="1122149.FD44_GL000786"/>
<dbReference type="InterPro" id="IPR039420">
    <property type="entry name" value="WalR-like"/>
</dbReference>
<dbReference type="InterPro" id="IPR000792">
    <property type="entry name" value="Tscrpt_reg_LuxR_C"/>
</dbReference>
<dbReference type="GO" id="GO:0006355">
    <property type="term" value="P:regulation of DNA-templated transcription"/>
    <property type="evidence" value="ECO:0007669"/>
    <property type="project" value="InterPro"/>
</dbReference>
<dbReference type="EMBL" id="PUFO01000084">
    <property type="protein sequence ID" value="TDG73724.1"/>
    <property type="molecule type" value="Genomic_DNA"/>
</dbReference>
<evidence type="ECO:0000313" key="9">
    <source>
        <dbReference type="Proteomes" id="UP000294854"/>
    </source>
</evidence>
<keyword evidence="3" id="KW-0238">DNA-binding</keyword>
<proteinExistence type="predicted"/>
<keyword evidence="4" id="KW-0804">Transcription</keyword>
<name>A0A4R5NHX9_9LACO</name>
<sequence>MSKLINVLIADDHSVVRSGLTSVINKMPNFKVIFEAENGTEAFMGVEKNDIDIVVMDLSMPPGENGLVTTKRLHAKYPKVAILILSMHDEQEYIDAAIHNGALGYVLKNSPDSELIRGIKTVAAGKVFIDVNITLNQSDLDEMDSNQANAELYTYETLSKREREVLPLIALGYSNKELAAKLFITTKTVEAHKANIMRKLGLTTHVELVYYAVHHHLIEF</sequence>